<dbReference type="Pfam" id="PF03747">
    <property type="entry name" value="ADP_ribosyl_GH"/>
    <property type="match status" value="1"/>
</dbReference>
<keyword evidence="2" id="KW-0378">Hydrolase</keyword>
<evidence type="ECO:0000313" key="4">
    <source>
        <dbReference type="Proteomes" id="UP001500459"/>
    </source>
</evidence>
<evidence type="ECO:0000256" key="1">
    <source>
        <dbReference type="ARBA" id="ARBA00010702"/>
    </source>
</evidence>
<accession>A0ABP7X8S5</accession>
<dbReference type="Gene3D" id="1.10.4080.10">
    <property type="entry name" value="ADP-ribosylation/Crystallin J1"/>
    <property type="match status" value="1"/>
</dbReference>
<sequence length="279" mass="31622">MLIGGIADAYGAGFEFAPETVIVLENNLKQYRAHPKYTCIHRKYTDDTQMAIAITELVLNEENWTDISIANKFVEVFKRDPRRGYSSRFYTILSEVKTGRELIESLTLKSNRNGAAMRSYPIGVYQEETLVMKKTMQQAKITHDTKEGIVSAQIIALAAHYFMYKKGEKKQLREYLEHMLSLPFHFKRESTLKMEAIPTVTTVMALVLEYKSMSACVKEAVSLGGDTDTVASLALSILSLCNDTINDLPAWMYLELENNSFGSDYLISLDKQLLNTIKL</sequence>
<evidence type="ECO:0000313" key="3">
    <source>
        <dbReference type="EMBL" id="GAA4107496.1"/>
    </source>
</evidence>
<keyword evidence="4" id="KW-1185">Reference proteome</keyword>
<dbReference type="InterPro" id="IPR005502">
    <property type="entry name" value="Ribosyl_crysJ1"/>
</dbReference>
<dbReference type="PANTHER" id="PTHR16222">
    <property type="entry name" value="ADP-RIBOSYLGLYCOHYDROLASE"/>
    <property type="match status" value="1"/>
</dbReference>
<comment type="similarity">
    <text evidence="1">Belongs to the ADP-ribosylglycohydrolase family.</text>
</comment>
<reference evidence="4" key="1">
    <citation type="journal article" date="2019" name="Int. J. Syst. Evol. Microbiol.">
        <title>The Global Catalogue of Microorganisms (GCM) 10K type strain sequencing project: providing services to taxonomists for standard genome sequencing and annotation.</title>
        <authorList>
            <consortium name="The Broad Institute Genomics Platform"/>
            <consortium name="The Broad Institute Genome Sequencing Center for Infectious Disease"/>
            <person name="Wu L."/>
            <person name="Ma J."/>
        </authorList>
    </citation>
    <scope>NUCLEOTIDE SEQUENCE [LARGE SCALE GENOMIC DNA]</scope>
    <source>
        <strain evidence="4">JCM 17106</strain>
    </source>
</reference>
<dbReference type="InterPro" id="IPR050792">
    <property type="entry name" value="ADP-ribosylglycohydrolase"/>
</dbReference>
<dbReference type="InterPro" id="IPR036705">
    <property type="entry name" value="Ribosyl_crysJ1_sf"/>
</dbReference>
<name>A0ABP7X8S5_9FLAO</name>
<proteinExistence type="inferred from homology"/>
<dbReference type="PANTHER" id="PTHR16222:SF24">
    <property type="entry name" value="ADP-RIBOSYLHYDROLASE ARH3"/>
    <property type="match status" value="1"/>
</dbReference>
<protein>
    <submittedName>
        <fullName evidence="3">ADP-ribosylglycohydrolase family protein</fullName>
    </submittedName>
</protein>
<evidence type="ECO:0000256" key="2">
    <source>
        <dbReference type="ARBA" id="ARBA00022801"/>
    </source>
</evidence>
<organism evidence="3 4">
    <name type="scientific">Aquimarina addita</name>
    <dbReference type="NCBI Taxonomy" id="870485"/>
    <lineage>
        <taxon>Bacteria</taxon>
        <taxon>Pseudomonadati</taxon>
        <taxon>Bacteroidota</taxon>
        <taxon>Flavobacteriia</taxon>
        <taxon>Flavobacteriales</taxon>
        <taxon>Flavobacteriaceae</taxon>
        <taxon>Aquimarina</taxon>
    </lineage>
</organism>
<dbReference type="SUPFAM" id="SSF101478">
    <property type="entry name" value="ADP-ribosylglycohydrolase"/>
    <property type="match status" value="1"/>
</dbReference>
<comment type="caution">
    <text evidence="3">The sequence shown here is derived from an EMBL/GenBank/DDBJ whole genome shotgun (WGS) entry which is preliminary data.</text>
</comment>
<dbReference type="Proteomes" id="UP001500459">
    <property type="component" value="Unassembled WGS sequence"/>
</dbReference>
<gene>
    <name evidence="3" type="ORF">GCM10022393_02840</name>
</gene>
<dbReference type="RefSeq" id="WP_344924078.1">
    <property type="nucleotide sequence ID" value="NZ_BAABCW010000001.1"/>
</dbReference>
<dbReference type="EMBL" id="BAABCW010000001">
    <property type="protein sequence ID" value="GAA4107496.1"/>
    <property type="molecule type" value="Genomic_DNA"/>
</dbReference>